<dbReference type="EMBL" id="AMQN01002004">
    <property type="status" value="NOT_ANNOTATED_CDS"/>
    <property type="molecule type" value="Genomic_DNA"/>
</dbReference>
<proteinExistence type="predicted"/>
<feature type="transmembrane region" description="Helical" evidence="6">
    <location>
        <begin position="174"/>
        <end position="197"/>
    </location>
</feature>
<protein>
    <recommendedName>
        <fullName evidence="10">Transmembrane protein 199</fullName>
    </recommendedName>
</protein>
<reference evidence="7 9" key="2">
    <citation type="journal article" date="2013" name="Nature">
        <title>Insights into bilaterian evolution from three spiralian genomes.</title>
        <authorList>
            <person name="Simakov O."/>
            <person name="Marletaz F."/>
            <person name="Cho S.J."/>
            <person name="Edsinger-Gonzales E."/>
            <person name="Havlak P."/>
            <person name="Hellsten U."/>
            <person name="Kuo D.H."/>
            <person name="Larsson T."/>
            <person name="Lv J."/>
            <person name="Arendt D."/>
            <person name="Savage R."/>
            <person name="Osoegawa K."/>
            <person name="de Jong P."/>
            <person name="Grimwood J."/>
            <person name="Chapman J.A."/>
            <person name="Shapiro H."/>
            <person name="Aerts A."/>
            <person name="Otillar R.P."/>
            <person name="Terry A.Y."/>
            <person name="Boore J.L."/>
            <person name="Grigoriev I.V."/>
            <person name="Lindberg D.R."/>
            <person name="Seaver E.C."/>
            <person name="Weisblat D.A."/>
            <person name="Putnam N.H."/>
            <person name="Rokhsar D.S."/>
        </authorList>
    </citation>
    <scope>NUCLEOTIDE SEQUENCE</scope>
    <source>
        <strain evidence="7 9">I ESC-2004</strain>
    </source>
</reference>
<keyword evidence="4 6" id="KW-1133">Transmembrane helix</keyword>
<evidence type="ECO:0000313" key="9">
    <source>
        <dbReference type="Proteomes" id="UP000014760"/>
    </source>
</evidence>
<evidence type="ECO:0000256" key="3">
    <source>
        <dbReference type="ARBA" id="ARBA00022824"/>
    </source>
</evidence>
<evidence type="ECO:0000256" key="1">
    <source>
        <dbReference type="ARBA" id="ARBA00004477"/>
    </source>
</evidence>
<dbReference type="InterPro" id="IPR021013">
    <property type="entry name" value="ATPase_Vma12"/>
</dbReference>
<organism evidence="7">
    <name type="scientific">Capitella teleta</name>
    <name type="common">Polychaete worm</name>
    <dbReference type="NCBI Taxonomy" id="283909"/>
    <lineage>
        <taxon>Eukaryota</taxon>
        <taxon>Metazoa</taxon>
        <taxon>Spiralia</taxon>
        <taxon>Lophotrochozoa</taxon>
        <taxon>Annelida</taxon>
        <taxon>Polychaeta</taxon>
        <taxon>Sedentaria</taxon>
        <taxon>Scolecida</taxon>
        <taxon>Capitellidae</taxon>
        <taxon>Capitella</taxon>
    </lineage>
</organism>
<name>R7U514_CAPTE</name>
<evidence type="ECO:0000256" key="6">
    <source>
        <dbReference type="SAM" id="Phobius"/>
    </source>
</evidence>
<dbReference type="FunCoup" id="R7U514">
    <property type="interactions" value="1068"/>
</dbReference>
<dbReference type="Pfam" id="PF11712">
    <property type="entry name" value="Vma12"/>
    <property type="match status" value="1"/>
</dbReference>
<keyword evidence="3" id="KW-0256">Endoplasmic reticulum</keyword>
<dbReference type="AlphaFoldDB" id="R7U514"/>
<dbReference type="OMA" id="RMTRNVN"/>
<reference evidence="8" key="3">
    <citation type="submission" date="2015-06" db="UniProtKB">
        <authorList>
            <consortium name="EnsemblMetazoa"/>
        </authorList>
    </citation>
    <scope>IDENTIFICATION</scope>
</reference>
<evidence type="ECO:0000313" key="7">
    <source>
        <dbReference type="EMBL" id="ELT98781.1"/>
    </source>
</evidence>
<dbReference type="GO" id="GO:0070072">
    <property type="term" value="P:vacuolar proton-transporting V-type ATPase complex assembly"/>
    <property type="evidence" value="ECO:0007669"/>
    <property type="project" value="InterPro"/>
</dbReference>
<keyword evidence="2 6" id="KW-0812">Transmembrane</keyword>
<dbReference type="OrthoDB" id="19981at2759"/>
<dbReference type="EnsemblMetazoa" id="CapteT191829">
    <property type="protein sequence ID" value="CapteP191829"/>
    <property type="gene ID" value="CapteG191829"/>
</dbReference>
<accession>R7U514</accession>
<evidence type="ECO:0000256" key="5">
    <source>
        <dbReference type="ARBA" id="ARBA00023136"/>
    </source>
</evidence>
<evidence type="ECO:0000256" key="2">
    <source>
        <dbReference type="ARBA" id="ARBA00022692"/>
    </source>
</evidence>
<dbReference type="GO" id="GO:0005789">
    <property type="term" value="C:endoplasmic reticulum membrane"/>
    <property type="evidence" value="ECO:0007669"/>
    <property type="project" value="UniProtKB-SubCell"/>
</dbReference>
<evidence type="ECO:0008006" key="10">
    <source>
        <dbReference type="Google" id="ProtNLM"/>
    </source>
</evidence>
<gene>
    <name evidence="7" type="ORF">CAPTEDRAFT_191829</name>
</gene>
<reference evidence="9" key="1">
    <citation type="submission" date="2012-12" db="EMBL/GenBank/DDBJ databases">
        <authorList>
            <person name="Hellsten U."/>
            <person name="Grimwood J."/>
            <person name="Chapman J.A."/>
            <person name="Shapiro H."/>
            <person name="Aerts A."/>
            <person name="Otillar R.P."/>
            <person name="Terry A.Y."/>
            <person name="Boore J.L."/>
            <person name="Simakov O."/>
            <person name="Marletaz F."/>
            <person name="Cho S.-J."/>
            <person name="Edsinger-Gonzales E."/>
            <person name="Havlak P."/>
            <person name="Kuo D.-H."/>
            <person name="Larsson T."/>
            <person name="Lv J."/>
            <person name="Arendt D."/>
            <person name="Savage R."/>
            <person name="Osoegawa K."/>
            <person name="de Jong P."/>
            <person name="Lindberg D.R."/>
            <person name="Seaver E.C."/>
            <person name="Weisblat D.A."/>
            <person name="Putnam N.H."/>
            <person name="Grigoriev I.V."/>
            <person name="Rokhsar D.S."/>
        </authorList>
    </citation>
    <scope>NUCLEOTIDE SEQUENCE</scope>
    <source>
        <strain evidence="9">I ESC-2004</strain>
    </source>
</reference>
<dbReference type="EMBL" id="KB307554">
    <property type="protein sequence ID" value="ELT98781.1"/>
    <property type="molecule type" value="Genomic_DNA"/>
</dbReference>
<dbReference type="PANTHER" id="PTHR31394:SF1">
    <property type="entry name" value="TRANSMEMBRANE PROTEIN 199"/>
    <property type="match status" value="1"/>
</dbReference>
<feature type="transmembrane region" description="Helical" evidence="6">
    <location>
        <begin position="144"/>
        <end position="162"/>
    </location>
</feature>
<sequence length="201" mass="23461">MAEVPKSHVLLTEKIKRWIRTILLTANLPHDVREELVKYTSGRRSTDDRKRRSIPFDLVKTVHKHLSEEQQDLYLHELLEGSEVYLHETESRTRDPELEARVQKLKDELAQREYEQMTKNVGFQQKRNPEESIGKQVRSLNKQLIHIFNFLLTVVGSFMFAYKATEYSLEKPNIAVQICSGMVVGTAVFFADLYFLVKHTA</sequence>
<dbReference type="PANTHER" id="PTHR31394">
    <property type="entry name" value="TRANSMEMBRANE PROTEIN 199"/>
    <property type="match status" value="1"/>
</dbReference>
<evidence type="ECO:0000313" key="8">
    <source>
        <dbReference type="EnsemblMetazoa" id="CapteP191829"/>
    </source>
</evidence>
<dbReference type="HOGENOM" id="CLU_114590_0_0_1"/>
<comment type="subcellular location">
    <subcellularLocation>
        <location evidence="1">Endoplasmic reticulum membrane</location>
        <topology evidence="1">Multi-pass membrane protein</topology>
    </subcellularLocation>
</comment>
<evidence type="ECO:0000256" key="4">
    <source>
        <dbReference type="ARBA" id="ARBA00022989"/>
    </source>
</evidence>
<keyword evidence="5 6" id="KW-0472">Membrane</keyword>
<dbReference type="Proteomes" id="UP000014760">
    <property type="component" value="Unassembled WGS sequence"/>
</dbReference>
<keyword evidence="9" id="KW-1185">Reference proteome</keyword>